<dbReference type="GO" id="GO:0006508">
    <property type="term" value="P:proteolysis"/>
    <property type="evidence" value="ECO:0007669"/>
    <property type="project" value="InterPro"/>
</dbReference>
<dbReference type="SUPFAM" id="SSF51556">
    <property type="entry name" value="Metallo-dependent hydrolases"/>
    <property type="match status" value="1"/>
</dbReference>
<accession>A0A3T0EAS6</accession>
<dbReference type="PROSITE" id="PS51365">
    <property type="entry name" value="RENAL_DIPEPTIDASE_2"/>
    <property type="match status" value="1"/>
</dbReference>
<dbReference type="AlphaFoldDB" id="A0A3T0EAS6"/>
<reference evidence="1 2" key="1">
    <citation type="submission" date="2016-12" db="EMBL/GenBank/DDBJ databases">
        <title>The genome of dimorphic prosthecate Glycocaulis alkaliphilus 6b-8t, isolated from crude oil dictates its adaptability in petroleum environments.</title>
        <authorList>
            <person name="Wu X.-L."/>
            <person name="Geng S."/>
        </authorList>
    </citation>
    <scope>NUCLEOTIDE SEQUENCE [LARGE SCALE GENOMIC DNA]</scope>
    <source>
        <strain evidence="1 2">6B-8</strain>
    </source>
</reference>
<dbReference type="InterPro" id="IPR008257">
    <property type="entry name" value="Pept_M19"/>
</dbReference>
<protein>
    <submittedName>
        <fullName evidence="1">Putative Zn-dependent dipeptidase</fullName>
    </submittedName>
</protein>
<dbReference type="Pfam" id="PF01244">
    <property type="entry name" value="Peptidase_M19"/>
    <property type="match status" value="1"/>
</dbReference>
<organism evidence="1 2">
    <name type="scientific">Glycocaulis alkaliphilus</name>
    <dbReference type="NCBI Taxonomy" id="1434191"/>
    <lineage>
        <taxon>Bacteria</taxon>
        <taxon>Pseudomonadati</taxon>
        <taxon>Pseudomonadota</taxon>
        <taxon>Alphaproteobacteria</taxon>
        <taxon>Maricaulales</taxon>
        <taxon>Maricaulaceae</taxon>
        <taxon>Glycocaulis</taxon>
    </lineage>
</organism>
<sequence>MPASHSPTHNISDTKILWGNIMEFSRRGFLAATLPAGLTGMVAGSAAWGAVSASDSASAPFAFDAMGELRLEYGDDLLTAMRSSGLSAITVTLGDPRKYEEDAYQDALQALDEYDAHIADNPHWFIKATRADDALQAHRDSRIAVFYLFQNTTQFGRDLDRVNAFYERGVRSAQMTYNDQNWAGSGCWEPNDGGLSLFGHALVERMNEVSMLIDVSHAGMRTLAETVAASAVPIINSHASCRSVHPHIRSTTDENLRAVAERGGVTGICQIRPFLTDRREGALEAYFAHIDHAVNVCGIEHVAIGSDRDHRVIEMSEEYLESLRREMGAAFNDADWPLFIDQLNGPARMNVIRDGLRARGYSQGDTDKIMGANLLRLYRDVIG</sequence>
<keyword evidence="2" id="KW-1185">Reference proteome</keyword>
<dbReference type="EMBL" id="CP018911">
    <property type="protein sequence ID" value="AZU04148.1"/>
    <property type="molecule type" value="Genomic_DNA"/>
</dbReference>
<evidence type="ECO:0000313" key="1">
    <source>
        <dbReference type="EMBL" id="AZU04148.1"/>
    </source>
</evidence>
<dbReference type="PANTHER" id="PTHR10443:SF12">
    <property type="entry name" value="DIPEPTIDASE"/>
    <property type="match status" value="1"/>
</dbReference>
<evidence type="ECO:0000313" key="2">
    <source>
        <dbReference type="Proteomes" id="UP000286954"/>
    </source>
</evidence>
<dbReference type="Gene3D" id="3.20.20.140">
    <property type="entry name" value="Metal-dependent hydrolases"/>
    <property type="match status" value="1"/>
</dbReference>
<dbReference type="KEGG" id="gak:X907_1616"/>
<dbReference type="InterPro" id="IPR032466">
    <property type="entry name" value="Metal_Hydrolase"/>
</dbReference>
<name>A0A3T0EAS6_9PROT</name>
<proteinExistence type="predicted"/>
<dbReference type="PROSITE" id="PS51318">
    <property type="entry name" value="TAT"/>
    <property type="match status" value="1"/>
</dbReference>
<gene>
    <name evidence="1" type="ORF">X907_1616</name>
</gene>
<dbReference type="Proteomes" id="UP000286954">
    <property type="component" value="Chromosome"/>
</dbReference>
<dbReference type="GO" id="GO:0070573">
    <property type="term" value="F:metallodipeptidase activity"/>
    <property type="evidence" value="ECO:0007669"/>
    <property type="project" value="InterPro"/>
</dbReference>
<dbReference type="InterPro" id="IPR006311">
    <property type="entry name" value="TAT_signal"/>
</dbReference>
<dbReference type="PANTHER" id="PTHR10443">
    <property type="entry name" value="MICROSOMAL DIPEPTIDASE"/>
    <property type="match status" value="1"/>
</dbReference>